<evidence type="ECO:0000313" key="2">
    <source>
        <dbReference type="WBParaSite" id="Hba_12411"/>
    </source>
</evidence>
<organism evidence="1 2">
    <name type="scientific">Heterorhabditis bacteriophora</name>
    <name type="common">Entomopathogenic nematode worm</name>
    <dbReference type="NCBI Taxonomy" id="37862"/>
    <lineage>
        <taxon>Eukaryota</taxon>
        <taxon>Metazoa</taxon>
        <taxon>Ecdysozoa</taxon>
        <taxon>Nematoda</taxon>
        <taxon>Chromadorea</taxon>
        <taxon>Rhabditida</taxon>
        <taxon>Rhabditina</taxon>
        <taxon>Rhabditomorpha</taxon>
        <taxon>Strongyloidea</taxon>
        <taxon>Heterorhabditidae</taxon>
        <taxon>Heterorhabditis</taxon>
    </lineage>
</organism>
<sequence length="51" mass="5520">MIADRIQSRAPVLSVHVIVQQPSFGALNGVDGGIIILESESSDWKTVEIQD</sequence>
<reference evidence="2" key="1">
    <citation type="submission" date="2016-11" db="UniProtKB">
        <authorList>
            <consortium name="WormBaseParasite"/>
        </authorList>
    </citation>
    <scope>IDENTIFICATION</scope>
</reference>
<keyword evidence="1" id="KW-1185">Reference proteome</keyword>
<dbReference type="Proteomes" id="UP000095283">
    <property type="component" value="Unplaced"/>
</dbReference>
<name>A0A1I7X4E0_HETBA</name>
<dbReference type="WBParaSite" id="Hba_12411">
    <property type="protein sequence ID" value="Hba_12411"/>
    <property type="gene ID" value="Hba_12411"/>
</dbReference>
<proteinExistence type="predicted"/>
<dbReference type="AlphaFoldDB" id="A0A1I7X4E0"/>
<protein>
    <submittedName>
        <fullName evidence="2">AIRS_C domain-containing protein</fullName>
    </submittedName>
</protein>
<evidence type="ECO:0000313" key="1">
    <source>
        <dbReference type="Proteomes" id="UP000095283"/>
    </source>
</evidence>
<accession>A0A1I7X4E0</accession>